<reference evidence="4" key="1">
    <citation type="submission" date="2018-05" db="EMBL/GenBank/DDBJ databases">
        <authorList>
            <person name="Lanie J.A."/>
            <person name="Ng W.-L."/>
            <person name="Kazmierczak K.M."/>
            <person name="Andrzejewski T.M."/>
            <person name="Davidsen T.M."/>
            <person name="Wayne K.J."/>
            <person name="Tettelin H."/>
            <person name="Glass J.I."/>
            <person name="Rusch D."/>
            <person name="Podicherti R."/>
            <person name="Tsui H.-C.T."/>
            <person name="Winkler M.E."/>
        </authorList>
    </citation>
    <scope>NUCLEOTIDE SEQUENCE</scope>
</reference>
<organism evidence="4">
    <name type="scientific">marine metagenome</name>
    <dbReference type="NCBI Taxonomy" id="408172"/>
    <lineage>
        <taxon>unclassified sequences</taxon>
        <taxon>metagenomes</taxon>
        <taxon>ecological metagenomes</taxon>
    </lineage>
</organism>
<evidence type="ECO:0000259" key="3">
    <source>
        <dbReference type="Pfam" id="PF00724"/>
    </source>
</evidence>
<dbReference type="InterPro" id="IPR001155">
    <property type="entry name" value="OxRdtase_FMN_N"/>
</dbReference>
<gene>
    <name evidence="4" type="ORF">METZ01_LOCUS97399</name>
</gene>
<protein>
    <recommendedName>
        <fullName evidence="3">NADH:flavin oxidoreductase/NADH oxidase N-terminal domain-containing protein</fullName>
    </recommendedName>
</protein>
<evidence type="ECO:0000256" key="1">
    <source>
        <dbReference type="ARBA" id="ARBA00022630"/>
    </source>
</evidence>
<dbReference type="Gene3D" id="3.20.20.70">
    <property type="entry name" value="Aldolase class I"/>
    <property type="match status" value="1"/>
</dbReference>
<feature type="domain" description="NADH:flavin oxidoreductase/NADH oxidase N-terminal" evidence="3">
    <location>
        <begin position="40"/>
        <end position="255"/>
    </location>
</feature>
<dbReference type="GO" id="GO:0010181">
    <property type="term" value="F:FMN binding"/>
    <property type="evidence" value="ECO:0007669"/>
    <property type="project" value="InterPro"/>
</dbReference>
<dbReference type="AlphaFoldDB" id="A0A381VWB0"/>
<sequence>MASLGVDLPFDSEVVVGSGSPLAQPLEVRDGSAGTLVVGNRWTVLPMEGWDGTTDGRPTDLVYRRWARFGESGAKLVWGGEAVAVGPGGRANPNQLCIGPNSPGDLAELRSVLVDAHVERFGSADDLLVGLQLTHSGRWAQPGAEAAPRTAYRHPLLDGRVGASGQSVLSDDELDGLSDDFVEAAVVAHDAGFAFVDVKACHGYLVHELLSGIDRPGPFGGDLEGRTRFLRRTVEAIRHRVPDLAIGVRLSAFDFAPHAVGPDGIGVPEDGTHHAFGGDGTGVGLDLTEPDRVLGMLADLGVGMVCLTAGSPYYCPHAQRPAYFPPSDGYLPPHDPLVDVACLVDATADLKSRHPDLIVIGSGYSYLQEWLPNVAEAVVARDGADSVGIGRMALSYPDLPTDVLAGREIDRRRLCRTFSDCTTAPRNGLVSGCYPLDPRYKAMPERVELTRAKRAAEATRGGRRI</sequence>
<evidence type="ECO:0000313" key="4">
    <source>
        <dbReference type="EMBL" id="SVA44545.1"/>
    </source>
</evidence>
<accession>A0A381VWB0</accession>
<proteinExistence type="predicted"/>
<dbReference type="EMBL" id="UINC01009972">
    <property type="protein sequence ID" value="SVA44545.1"/>
    <property type="molecule type" value="Genomic_DNA"/>
</dbReference>
<dbReference type="InterPro" id="IPR051799">
    <property type="entry name" value="NADH_flavin_oxidoreductase"/>
</dbReference>
<dbReference type="PANTHER" id="PTHR43656:SF2">
    <property type="entry name" value="BINDING OXIDOREDUCTASE, PUTATIVE (AFU_ORTHOLOGUE AFUA_2G08260)-RELATED"/>
    <property type="match status" value="1"/>
</dbReference>
<dbReference type="GO" id="GO:0016491">
    <property type="term" value="F:oxidoreductase activity"/>
    <property type="evidence" value="ECO:0007669"/>
    <property type="project" value="UniProtKB-KW"/>
</dbReference>
<dbReference type="Pfam" id="PF00724">
    <property type="entry name" value="Oxidored_FMN"/>
    <property type="match status" value="1"/>
</dbReference>
<dbReference type="InterPro" id="IPR013785">
    <property type="entry name" value="Aldolase_TIM"/>
</dbReference>
<keyword evidence="2" id="KW-0560">Oxidoreductase</keyword>
<name>A0A381VWB0_9ZZZZ</name>
<dbReference type="PANTHER" id="PTHR43656">
    <property type="entry name" value="BINDING OXIDOREDUCTASE, PUTATIVE (AFU_ORTHOLOGUE AFUA_2G08260)-RELATED"/>
    <property type="match status" value="1"/>
</dbReference>
<dbReference type="SUPFAM" id="SSF51395">
    <property type="entry name" value="FMN-linked oxidoreductases"/>
    <property type="match status" value="1"/>
</dbReference>
<keyword evidence="1" id="KW-0285">Flavoprotein</keyword>
<evidence type="ECO:0000256" key="2">
    <source>
        <dbReference type="ARBA" id="ARBA00023002"/>
    </source>
</evidence>